<proteinExistence type="inferred from homology"/>
<evidence type="ECO:0000259" key="4">
    <source>
        <dbReference type="PROSITE" id="PS51184"/>
    </source>
</evidence>
<gene>
    <name evidence="5" type="ORF">HPP92_010542</name>
</gene>
<comment type="subcellular location">
    <subcellularLocation>
        <location evidence="3">Nucleus</location>
    </subcellularLocation>
</comment>
<keyword evidence="3" id="KW-0560">Oxidoreductase</keyword>
<dbReference type="SUPFAM" id="SSF48371">
    <property type="entry name" value="ARM repeat"/>
    <property type="match status" value="1"/>
</dbReference>
<dbReference type="InterPro" id="IPR016024">
    <property type="entry name" value="ARM-type_fold"/>
</dbReference>
<keyword evidence="3" id="KW-0539">Nucleus</keyword>
<comment type="similarity">
    <text evidence="3">Belongs to the ROX family.</text>
</comment>
<dbReference type="SUPFAM" id="SSF51197">
    <property type="entry name" value="Clavaminate synthase-like"/>
    <property type="match status" value="1"/>
</dbReference>
<dbReference type="GO" id="GO:0005506">
    <property type="term" value="F:iron ion binding"/>
    <property type="evidence" value="ECO:0007669"/>
    <property type="project" value="UniProtKB-UniRule"/>
</dbReference>
<evidence type="ECO:0000313" key="5">
    <source>
        <dbReference type="EMBL" id="KAG0482458.1"/>
    </source>
</evidence>
<comment type="function">
    <text evidence="3">Oxygenase that can act as both a histone lysine demethylase and a ribosomal histidine hydroxylase.</text>
</comment>
<organism evidence="5 6">
    <name type="scientific">Vanilla planifolia</name>
    <name type="common">Vanilla</name>
    <dbReference type="NCBI Taxonomy" id="51239"/>
    <lineage>
        <taxon>Eukaryota</taxon>
        <taxon>Viridiplantae</taxon>
        <taxon>Streptophyta</taxon>
        <taxon>Embryophyta</taxon>
        <taxon>Tracheophyta</taxon>
        <taxon>Spermatophyta</taxon>
        <taxon>Magnoliopsida</taxon>
        <taxon>Liliopsida</taxon>
        <taxon>Asparagales</taxon>
        <taxon>Orchidaceae</taxon>
        <taxon>Vanilloideae</taxon>
        <taxon>Vanilleae</taxon>
        <taxon>Vanilla</taxon>
    </lineage>
</organism>
<dbReference type="AlphaFoldDB" id="A0A835R2K7"/>
<comment type="cofactor">
    <cofactor evidence="3">
        <name>Fe(2+)</name>
        <dbReference type="ChEBI" id="CHEBI:29033"/>
    </cofactor>
    <text evidence="3">Binds 1 Fe(2+) ion per subunit.</text>
</comment>
<dbReference type="GO" id="GO:0032453">
    <property type="term" value="F:histone H3K4 demethylase activity"/>
    <property type="evidence" value="ECO:0007669"/>
    <property type="project" value="TreeGrafter"/>
</dbReference>
<keyword evidence="1 3" id="KW-0479">Metal-binding</keyword>
<keyword evidence="3" id="KW-0223">Dioxygenase</keyword>
<dbReference type="Pfam" id="PF08007">
    <property type="entry name" value="JmjC_2"/>
    <property type="match status" value="1"/>
</dbReference>
<keyword evidence="3" id="KW-0805">Transcription regulation</keyword>
<comment type="caution">
    <text evidence="5">The sequence shown here is derived from an EMBL/GenBank/DDBJ whole genome shotgun (WGS) entry which is preliminary data.</text>
</comment>
<evidence type="ECO:0000256" key="3">
    <source>
        <dbReference type="RuleBase" id="RU366061"/>
    </source>
</evidence>
<dbReference type="Proteomes" id="UP000639772">
    <property type="component" value="Unassembled WGS sequence"/>
</dbReference>
<name>A0A835R2K7_VANPL</name>
<keyword evidence="2 3" id="KW-0408">Iron</keyword>
<dbReference type="PROSITE" id="PS51184">
    <property type="entry name" value="JMJC"/>
    <property type="match status" value="1"/>
</dbReference>
<feature type="domain" description="JmjC" evidence="4">
    <location>
        <begin position="434"/>
        <end position="591"/>
    </location>
</feature>
<dbReference type="Gene3D" id="2.60.120.650">
    <property type="entry name" value="Cupin"/>
    <property type="match status" value="1"/>
</dbReference>
<keyword evidence="3" id="KW-0804">Transcription</keyword>
<evidence type="ECO:0000256" key="2">
    <source>
        <dbReference type="ARBA" id="ARBA00023004"/>
    </source>
</evidence>
<dbReference type="GO" id="GO:0051864">
    <property type="term" value="F:histone H3K36 demethylase activity"/>
    <property type="evidence" value="ECO:0007669"/>
    <property type="project" value="TreeGrafter"/>
</dbReference>
<dbReference type="PANTHER" id="PTHR13096:SF9">
    <property type="entry name" value="BIFUNCTIONAL LYSINE-SPECIFIC DEMETHYLASE AND HISTIDYL-HYDROXYLASE"/>
    <property type="match status" value="1"/>
</dbReference>
<protein>
    <recommendedName>
        <fullName evidence="3">Bifunctional lysine-specific demethylase and histidyl-hydroxylase</fullName>
        <ecNumber evidence="3">1.14.11.-</ecNumber>
    </recommendedName>
</protein>
<evidence type="ECO:0000313" key="6">
    <source>
        <dbReference type="Proteomes" id="UP000639772"/>
    </source>
</evidence>
<accession>A0A835R2K7</accession>
<dbReference type="OrthoDB" id="425950at2759"/>
<dbReference type="EC" id="1.14.11.-" evidence="3"/>
<reference evidence="5 6" key="1">
    <citation type="journal article" date="2020" name="Nat. Food">
        <title>A phased Vanilla planifolia genome enables genetic improvement of flavour and production.</title>
        <authorList>
            <person name="Hasing T."/>
            <person name="Tang H."/>
            <person name="Brym M."/>
            <person name="Khazi F."/>
            <person name="Huang T."/>
            <person name="Chambers A.H."/>
        </authorList>
    </citation>
    <scope>NUCLEOTIDE SEQUENCE [LARGE SCALE GENOMIC DNA]</scope>
    <source>
        <tissue evidence="5">Leaf</tissue>
    </source>
</reference>
<dbReference type="GO" id="GO:0005730">
    <property type="term" value="C:nucleolus"/>
    <property type="evidence" value="ECO:0007669"/>
    <property type="project" value="TreeGrafter"/>
</dbReference>
<dbReference type="EMBL" id="JADCNM010000005">
    <property type="protein sequence ID" value="KAG0482458.1"/>
    <property type="molecule type" value="Genomic_DNA"/>
</dbReference>
<sequence>MEKSCRRRRKRVRSERLFIPAPYPSLDLSSFDRTAFPLMLAAACAAGGQNRRSRCLLKHFLRSHIALLAAPTRPSLPPGLLLPCGLLSILPFLLTCRCPSLAALSAKFVGTAALCCLETNAMVVSDEEVVNGLLRAVGNQNRIVAEAACNAVMDISASKNGKDKLIRDFSVMEKLLRLLCQVAASPAGFVSLHRKKSPDHQQLVLDAALIFINTSGDGYLERIPSELKKSALSLLKELWKNSFHLELNKKCYGLVEYLNNIKYELASAIFRLSMDEVFYFAWEADQVRMAIFGDNESTFEEFLQDCWEVSPLLIKGSANNFDDKSSIFSSLRNSLGCRMNANALAMFLGQLVSCPPIASDELDIFSFLKEVDNSLGSPMTYENDIRVVKTPKFTSESIQHAVEEEIHFFKHFMDSELVEKFSFVKCQEALQDGYTIALRGMAFRIVEVAALASGLSNLFGQPSVGANIYLTPPSSQGLAKHFDDHCVFVCQLFGQKRWRISPRQVAFLPRLYEPLCGLPSSKYEDDGCMDVLLREGDILYIPRGYPHEAHTIGDSKEHDNKASSEFSMHLTLGIEVEPPFEWEGFTHIALHVWNQKYKKYSAYPIDHGMQNQRSMLVNMLHITLRLIADKNVVLKKACMVAALPFSSNTNCYDEHFLLLRQKTTFDYIIETIDNSSSFSETLLYITTTVHEGNENSLQWMRWLRHLSQEEEEKEAFDKPLELLKEFLLLNSNHIKEVAKEFTEMKSEFCGSVFFADVCDEYKMLLQKYKKTRKQYMNGMLSLHTCFL</sequence>
<dbReference type="InterPro" id="IPR039994">
    <property type="entry name" value="NO66-like"/>
</dbReference>
<dbReference type="InterPro" id="IPR003347">
    <property type="entry name" value="JmjC_dom"/>
</dbReference>
<dbReference type="PANTHER" id="PTHR13096">
    <property type="entry name" value="MINA53 MYC INDUCED NUCLEAR ANTIGEN"/>
    <property type="match status" value="1"/>
</dbReference>
<evidence type="ECO:0000256" key="1">
    <source>
        <dbReference type="ARBA" id="ARBA00022723"/>
    </source>
</evidence>